<protein>
    <submittedName>
        <fullName evidence="8">EscT/YscT/HrcT family type III secretion system export apparatus protein</fullName>
    </submittedName>
</protein>
<dbReference type="OrthoDB" id="9153610at2"/>
<comment type="caution">
    <text evidence="8">The sequence shown here is derived from an EMBL/GenBank/DDBJ whole genome shotgun (WGS) entry which is preliminary data.</text>
</comment>
<keyword evidence="3 7" id="KW-1003">Cell membrane</keyword>
<evidence type="ECO:0000313" key="9">
    <source>
        <dbReference type="Proteomes" id="UP000285190"/>
    </source>
</evidence>
<gene>
    <name evidence="8" type="ORF">D3870_21210</name>
</gene>
<dbReference type="GO" id="GO:0006605">
    <property type="term" value="P:protein targeting"/>
    <property type="evidence" value="ECO:0007669"/>
    <property type="project" value="UniProtKB-UniRule"/>
</dbReference>
<dbReference type="PANTHER" id="PTHR30065:SF1">
    <property type="entry name" value="SURFACE PRESENTATION OF ANTIGENS PROTEIN SPAR"/>
    <property type="match status" value="1"/>
</dbReference>
<evidence type="ECO:0000256" key="2">
    <source>
        <dbReference type="ARBA" id="ARBA00009772"/>
    </source>
</evidence>
<feature type="transmembrane region" description="Helical" evidence="7">
    <location>
        <begin position="12"/>
        <end position="33"/>
    </location>
</feature>
<dbReference type="PANTHER" id="PTHR30065">
    <property type="entry name" value="FLAGELLAR BIOSYNTHETIC PROTEIN FLIR"/>
    <property type="match status" value="1"/>
</dbReference>
<evidence type="ECO:0000256" key="6">
    <source>
        <dbReference type="ARBA" id="ARBA00023136"/>
    </source>
</evidence>
<reference evidence="8 9" key="1">
    <citation type="submission" date="2018-09" db="EMBL/GenBank/DDBJ databases">
        <authorList>
            <person name="Zhu H."/>
        </authorList>
    </citation>
    <scope>NUCLEOTIDE SEQUENCE [LARGE SCALE GENOMIC DNA]</scope>
    <source>
        <strain evidence="8 9">K2R10-39</strain>
    </source>
</reference>
<accession>A0A418WW13</accession>
<proteinExistence type="inferred from homology"/>
<feature type="transmembrane region" description="Helical" evidence="7">
    <location>
        <begin position="130"/>
        <end position="153"/>
    </location>
</feature>
<evidence type="ECO:0000313" key="8">
    <source>
        <dbReference type="EMBL" id="RJF96896.1"/>
    </source>
</evidence>
<organism evidence="8 9">
    <name type="scientific">Noviherbaspirillum cavernae</name>
    <dbReference type="NCBI Taxonomy" id="2320862"/>
    <lineage>
        <taxon>Bacteria</taxon>
        <taxon>Pseudomonadati</taxon>
        <taxon>Pseudomonadota</taxon>
        <taxon>Betaproteobacteria</taxon>
        <taxon>Burkholderiales</taxon>
        <taxon>Oxalobacteraceae</taxon>
        <taxon>Noviherbaspirillum</taxon>
    </lineage>
</organism>
<name>A0A418WW13_9BURK</name>
<keyword evidence="6 7" id="KW-0472">Membrane</keyword>
<keyword evidence="9" id="KW-1185">Reference proteome</keyword>
<dbReference type="Proteomes" id="UP000285190">
    <property type="component" value="Unassembled WGS sequence"/>
</dbReference>
<evidence type="ECO:0000256" key="4">
    <source>
        <dbReference type="ARBA" id="ARBA00022692"/>
    </source>
</evidence>
<evidence type="ECO:0000256" key="3">
    <source>
        <dbReference type="ARBA" id="ARBA00022475"/>
    </source>
</evidence>
<dbReference type="PRINTS" id="PR00953">
    <property type="entry name" value="TYPE3IMRPROT"/>
</dbReference>
<sequence>MPGSLLVDLQTLLISISLITPRALVCLMILPGFSLRTLTGMARNGVAIAIVLPAVLPTFLYVQQTPPDFFMALMLVFKEAGIGCMLGVLMSIPIWATQSIGSILDTQRSPIQIQSNNASIDQDASATGALLLQAIVLVMIQAGLFVVLARILIESYGTWPAFSLLPPFEPGHFDVLIKRFGDLFWHIVVYGGPVLIPLLLIDFGFAILGVFASNLQISFASSPVKSLTGLFILLVYWPTFSHHAAGDFARMLDLAATLLQASPR</sequence>
<feature type="transmembrane region" description="Helical" evidence="7">
    <location>
        <begin position="45"/>
        <end position="63"/>
    </location>
</feature>
<evidence type="ECO:0000256" key="7">
    <source>
        <dbReference type="RuleBase" id="RU362072"/>
    </source>
</evidence>
<dbReference type="RefSeq" id="WP_119743033.1">
    <property type="nucleotide sequence ID" value="NZ_QYUN01000003.1"/>
</dbReference>
<evidence type="ECO:0000256" key="1">
    <source>
        <dbReference type="ARBA" id="ARBA00004651"/>
    </source>
</evidence>
<dbReference type="EMBL" id="QYUN01000003">
    <property type="protein sequence ID" value="RJF96896.1"/>
    <property type="molecule type" value="Genomic_DNA"/>
</dbReference>
<dbReference type="InterPro" id="IPR002010">
    <property type="entry name" value="T3SS_IM_R"/>
</dbReference>
<comment type="subcellular location">
    <subcellularLocation>
        <location evidence="1 7">Cell membrane</location>
        <topology evidence="1 7">Multi-pass membrane protein</topology>
    </subcellularLocation>
</comment>
<dbReference type="InterPro" id="IPR006304">
    <property type="entry name" value="T3SS_SpaR/YscT"/>
</dbReference>
<keyword evidence="4 7" id="KW-0812">Transmembrane</keyword>
<dbReference type="GO" id="GO:0005886">
    <property type="term" value="C:plasma membrane"/>
    <property type="evidence" value="ECO:0007669"/>
    <property type="project" value="UniProtKB-SubCell"/>
</dbReference>
<dbReference type="Pfam" id="PF01311">
    <property type="entry name" value="Bac_export_1"/>
    <property type="match status" value="1"/>
</dbReference>
<dbReference type="AlphaFoldDB" id="A0A418WW13"/>
<keyword evidence="5 7" id="KW-1133">Transmembrane helix</keyword>
<feature type="transmembrane region" description="Helical" evidence="7">
    <location>
        <begin position="69"/>
        <end position="92"/>
    </location>
</feature>
<feature type="transmembrane region" description="Helical" evidence="7">
    <location>
        <begin position="224"/>
        <end position="245"/>
    </location>
</feature>
<comment type="similarity">
    <text evidence="2 7">Belongs to the FliR/MopE/SpaR family.</text>
</comment>
<dbReference type="NCBIfam" id="TIGR01401">
    <property type="entry name" value="fliR_like_III"/>
    <property type="match status" value="1"/>
</dbReference>
<feature type="transmembrane region" description="Helical" evidence="7">
    <location>
        <begin position="183"/>
        <end position="212"/>
    </location>
</feature>
<evidence type="ECO:0000256" key="5">
    <source>
        <dbReference type="ARBA" id="ARBA00022989"/>
    </source>
</evidence>